<gene>
    <name evidence="1" type="ORF">O6H91_20G018100</name>
</gene>
<organism evidence="1 2">
    <name type="scientific">Diphasiastrum complanatum</name>
    <name type="common">Issler's clubmoss</name>
    <name type="synonym">Lycopodium complanatum</name>
    <dbReference type="NCBI Taxonomy" id="34168"/>
    <lineage>
        <taxon>Eukaryota</taxon>
        <taxon>Viridiplantae</taxon>
        <taxon>Streptophyta</taxon>
        <taxon>Embryophyta</taxon>
        <taxon>Tracheophyta</taxon>
        <taxon>Lycopodiopsida</taxon>
        <taxon>Lycopodiales</taxon>
        <taxon>Lycopodiaceae</taxon>
        <taxon>Lycopodioideae</taxon>
        <taxon>Diphasiastrum</taxon>
    </lineage>
</organism>
<dbReference type="EMBL" id="CM055111">
    <property type="protein sequence ID" value="KAJ7518984.1"/>
    <property type="molecule type" value="Genomic_DNA"/>
</dbReference>
<evidence type="ECO:0000313" key="2">
    <source>
        <dbReference type="Proteomes" id="UP001162992"/>
    </source>
</evidence>
<comment type="caution">
    <text evidence="1">The sequence shown here is derived from an EMBL/GenBank/DDBJ whole genome shotgun (WGS) entry which is preliminary data.</text>
</comment>
<accession>A0ACC2AN79</accession>
<keyword evidence="2" id="KW-1185">Reference proteome</keyword>
<sequence length="462" mass="50466">MGGNGLCFPPAVTRIGMGFSHQVIAQPHCADAFVVLFYGRTRVAGPGIGINKNGGCRLGTWDASSGNVALCRQRFLSRRMRCHSRSKTLKAIEGEDYCGFALKDMLVVNVVGFRNPRSILITRASGNSSEPSQGSSSITTKMRIRFAKALEVPQSIWDRLVHPLSNFGFGKRSVWEAGVGLFVLSGFVLLFITLAWVKSFQLRTSRKYHATFEFSKAWGITVGTAVRIRGVDVGSVVAVRPSLERLDVQVQIADARVVIPRNALVEVNQSGLVSETLIDITPRFPLPQPTVGPLDPECHAEGLIVCHRDRIKGEQGVSLDELVGICTKLARQIDDQGLQKLFEAAERISLAVEEAKPLLAKAELMAGDVAPLLKEMQEGGFIQGLDRLIRVAAETGEDLRKLNTAILTPDNMELLRQSVLTLTKTLKHVENISGDVSILTGDAGTRYNLKQLIQSLSRLVTD</sequence>
<name>A0ACC2AN79_DIPCM</name>
<evidence type="ECO:0000313" key="1">
    <source>
        <dbReference type="EMBL" id="KAJ7518984.1"/>
    </source>
</evidence>
<proteinExistence type="predicted"/>
<dbReference type="Proteomes" id="UP001162992">
    <property type="component" value="Chromosome 20"/>
</dbReference>
<protein>
    <submittedName>
        <fullName evidence="1">Uncharacterized protein</fullName>
    </submittedName>
</protein>
<reference evidence="2" key="1">
    <citation type="journal article" date="2024" name="Proc. Natl. Acad. Sci. U.S.A.">
        <title>Extraordinary preservation of gene collinearity over three hundred million years revealed in homosporous lycophytes.</title>
        <authorList>
            <person name="Li C."/>
            <person name="Wickell D."/>
            <person name="Kuo L.Y."/>
            <person name="Chen X."/>
            <person name="Nie B."/>
            <person name="Liao X."/>
            <person name="Peng D."/>
            <person name="Ji J."/>
            <person name="Jenkins J."/>
            <person name="Williams M."/>
            <person name="Shu S."/>
            <person name="Plott C."/>
            <person name="Barry K."/>
            <person name="Rajasekar S."/>
            <person name="Grimwood J."/>
            <person name="Han X."/>
            <person name="Sun S."/>
            <person name="Hou Z."/>
            <person name="He W."/>
            <person name="Dai G."/>
            <person name="Sun C."/>
            <person name="Schmutz J."/>
            <person name="Leebens-Mack J.H."/>
            <person name="Li F.W."/>
            <person name="Wang L."/>
        </authorList>
    </citation>
    <scope>NUCLEOTIDE SEQUENCE [LARGE SCALE GENOMIC DNA]</scope>
    <source>
        <strain evidence="2">cv. PW_Plant_1</strain>
    </source>
</reference>